<comment type="caution">
    <text evidence="3">The sequence shown here is derived from an EMBL/GenBank/DDBJ whole genome shotgun (WGS) entry which is preliminary data.</text>
</comment>
<evidence type="ECO:0000259" key="2">
    <source>
        <dbReference type="Pfam" id="PF00892"/>
    </source>
</evidence>
<name>A0A2G8JT81_STIJA</name>
<evidence type="ECO:0000313" key="4">
    <source>
        <dbReference type="Proteomes" id="UP000230750"/>
    </source>
</evidence>
<dbReference type="GO" id="GO:0016020">
    <property type="term" value="C:membrane"/>
    <property type="evidence" value="ECO:0007669"/>
    <property type="project" value="InterPro"/>
</dbReference>
<organism evidence="3 4">
    <name type="scientific">Stichopus japonicus</name>
    <name type="common">Sea cucumber</name>
    <dbReference type="NCBI Taxonomy" id="307972"/>
    <lineage>
        <taxon>Eukaryota</taxon>
        <taxon>Metazoa</taxon>
        <taxon>Echinodermata</taxon>
        <taxon>Eleutherozoa</taxon>
        <taxon>Echinozoa</taxon>
        <taxon>Holothuroidea</taxon>
        <taxon>Aspidochirotacea</taxon>
        <taxon>Aspidochirotida</taxon>
        <taxon>Stichopodidae</taxon>
        <taxon>Apostichopus</taxon>
    </lineage>
</organism>
<feature type="transmembrane region" description="Helical" evidence="1">
    <location>
        <begin position="287"/>
        <end position="309"/>
    </location>
</feature>
<feature type="transmembrane region" description="Helical" evidence="1">
    <location>
        <begin position="233"/>
        <end position="250"/>
    </location>
</feature>
<dbReference type="PANTHER" id="PTHR22911">
    <property type="entry name" value="ACYL-MALONYL CONDENSING ENZYME-RELATED"/>
    <property type="match status" value="1"/>
</dbReference>
<gene>
    <name evidence="3" type="ORF">BSL78_24271</name>
</gene>
<protein>
    <recommendedName>
        <fullName evidence="2">EamA domain-containing protein</fullName>
    </recommendedName>
</protein>
<sequence length="334" mass="36770">MENMESDNYNDNSGKKTGILLAAITTLLYSITDLTVYAASRRSNQFVVYVFNSTVGCVLCIFYIIIKRPTIECNFNQTVLATTVIGSLQTLSQFTILFAAIQIGPGNAMALYHTMPVFAIALHALIIGDAIKKFHVILAIVAFAGALLISRSYLLGEDWQAPESIPFWDIITISSALLSALSQASVVTLRRKWSHFNIDPCFTTFSFLFQFSLISIILWAVNKWFWPDSYTDAVMLITSSLATFLASLSLHKSASLCDPPVVTLVLTFGVVITYAGQIAFFSLPLTWYSLVGAAFIFVSGVGNALFTIYEERIPNLVNGNDSKVGEERTSLVNE</sequence>
<dbReference type="SUPFAM" id="SSF103481">
    <property type="entry name" value="Multidrug resistance efflux transporter EmrE"/>
    <property type="match status" value="2"/>
</dbReference>
<keyword evidence="4" id="KW-1185">Reference proteome</keyword>
<proteinExistence type="predicted"/>
<feature type="transmembrane region" description="Helical" evidence="1">
    <location>
        <begin position="20"/>
        <end position="40"/>
    </location>
</feature>
<accession>A0A2G8JT81</accession>
<feature type="transmembrane region" description="Helical" evidence="1">
    <location>
        <begin position="262"/>
        <end position="281"/>
    </location>
</feature>
<feature type="transmembrane region" description="Helical" evidence="1">
    <location>
        <begin position="167"/>
        <end position="189"/>
    </location>
</feature>
<evidence type="ECO:0000313" key="3">
    <source>
        <dbReference type="EMBL" id="PIK38895.1"/>
    </source>
</evidence>
<feature type="transmembrane region" description="Helical" evidence="1">
    <location>
        <begin position="134"/>
        <end position="155"/>
    </location>
</feature>
<feature type="domain" description="EamA" evidence="2">
    <location>
        <begin position="17"/>
        <end position="150"/>
    </location>
</feature>
<dbReference type="Proteomes" id="UP000230750">
    <property type="component" value="Unassembled WGS sequence"/>
</dbReference>
<dbReference type="OrthoDB" id="10674785at2759"/>
<dbReference type="Pfam" id="PF00892">
    <property type="entry name" value="EamA"/>
    <property type="match status" value="1"/>
</dbReference>
<dbReference type="EMBL" id="MRZV01001304">
    <property type="protein sequence ID" value="PIK38895.1"/>
    <property type="molecule type" value="Genomic_DNA"/>
</dbReference>
<feature type="transmembrane region" description="Helical" evidence="1">
    <location>
        <begin position="109"/>
        <end position="127"/>
    </location>
</feature>
<dbReference type="InterPro" id="IPR037185">
    <property type="entry name" value="EmrE-like"/>
</dbReference>
<dbReference type="InterPro" id="IPR000620">
    <property type="entry name" value="EamA_dom"/>
</dbReference>
<feature type="transmembrane region" description="Helical" evidence="1">
    <location>
        <begin position="78"/>
        <end position="103"/>
    </location>
</feature>
<keyword evidence="1" id="KW-0472">Membrane</keyword>
<feature type="transmembrane region" description="Helical" evidence="1">
    <location>
        <begin position="201"/>
        <end position="221"/>
    </location>
</feature>
<evidence type="ECO:0000256" key="1">
    <source>
        <dbReference type="SAM" id="Phobius"/>
    </source>
</evidence>
<dbReference type="AlphaFoldDB" id="A0A2G8JT81"/>
<keyword evidence="1" id="KW-0812">Transmembrane</keyword>
<reference evidence="3 4" key="1">
    <citation type="journal article" date="2017" name="PLoS Biol.">
        <title>The sea cucumber genome provides insights into morphological evolution and visceral regeneration.</title>
        <authorList>
            <person name="Zhang X."/>
            <person name="Sun L."/>
            <person name="Yuan J."/>
            <person name="Sun Y."/>
            <person name="Gao Y."/>
            <person name="Zhang L."/>
            <person name="Li S."/>
            <person name="Dai H."/>
            <person name="Hamel J.F."/>
            <person name="Liu C."/>
            <person name="Yu Y."/>
            <person name="Liu S."/>
            <person name="Lin W."/>
            <person name="Guo K."/>
            <person name="Jin S."/>
            <person name="Xu P."/>
            <person name="Storey K.B."/>
            <person name="Huan P."/>
            <person name="Zhang T."/>
            <person name="Zhou Y."/>
            <person name="Zhang J."/>
            <person name="Lin C."/>
            <person name="Li X."/>
            <person name="Xing L."/>
            <person name="Huo D."/>
            <person name="Sun M."/>
            <person name="Wang L."/>
            <person name="Mercier A."/>
            <person name="Li F."/>
            <person name="Yang H."/>
            <person name="Xiang J."/>
        </authorList>
    </citation>
    <scope>NUCLEOTIDE SEQUENCE [LARGE SCALE GENOMIC DNA]</scope>
    <source>
        <strain evidence="3">Shaxun</strain>
        <tissue evidence="3">Muscle</tissue>
    </source>
</reference>
<keyword evidence="1" id="KW-1133">Transmembrane helix</keyword>
<feature type="transmembrane region" description="Helical" evidence="1">
    <location>
        <begin position="46"/>
        <end position="66"/>
    </location>
</feature>